<keyword evidence="8" id="KW-0406">Ion transport</keyword>
<dbReference type="GO" id="GO:0000287">
    <property type="term" value="F:magnesium ion binding"/>
    <property type="evidence" value="ECO:0007669"/>
    <property type="project" value="TreeGrafter"/>
</dbReference>
<keyword evidence="5 12" id="KW-0812">Transmembrane</keyword>
<dbReference type="PANTHER" id="PTHR46494">
    <property type="entry name" value="CORA FAMILY METAL ION TRANSPORTER (EUROFUNG)"/>
    <property type="match status" value="1"/>
</dbReference>
<comment type="subcellular location">
    <subcellularLocation>
        <location evidence="1">Cell membrane</location>
        <topology evidence="1">Multi-pass membrane protein</topology>
    </subcellularLocation>
</comment>
<reference evidence="13 14" key="1">
    <citation type="submission" date="2016-04" db="EMBL/GenBank/DDBJ databases">
        <title>First whole genome shotgun sequence of the bacterium Enteractinococcus sp. strain UASWS1574.</title>
        <authorList>
            <person name="Crovadore J."/>
            <person name="Chablais R."/>
            <person name="Lefort F."/>
        </authorList>
    </citation>
    <scope>NUCLEOTIDE SEQUENCE [LARGE SCALE GENOMIC DNA]</scope>
    <source>
        <strain evidence="13 14">UASWS1574</strain>
    </source>
</reference>
<gene>
    <name evidence="13" type="ORF">A6F49_14170</name>
</gene>
<evidence type="ECO:0000313" key="14">
    <source>
        <dbReference type="Proteomes" id="UP000078292"/>
    </source>
</evidence>
<evidence type="ECO:0000256" key="3">
    <source>
        <dbReference type="ARBA" id="ARBA00022448"/>
    </source>
</evidence>
<evidence type="ECO:0000256" key="11">
    <source>
        <dbReference type="ARBA" id="ARBA00045497"/>
    </source>
</evidence>
<dbReference type="STRING" id="1837282.A6F49_14170"/>
<dbReference type="PANTHER" id="PTHR46494:SF1">
    <property type="entry name" value="CORA FAMILY METAL ION TRANSPORTER (EUROFUNG)"/>
    <property type="match status" value="1"/>
</dbReference>
<dbReference type="EMBL" id="LXEY01000021">
    <property type="protein sequence ID" value="OAV59896.1"/>
    <property type="molecule type" value="Genomic_DNA"/>
</dbReference>
<dbReference type="FunFam" id="1.20.58.340:FF:000004">
    <property type="entry name" value="Magnesium transport protein CorA"/>
    <property type="match status" value="1"/>
</dbReference>
<comment type="similarity">
    <text evidence="2">Belongs to the CorA metal ion transporter (MIT) (TC 1.A.35) family.</text>
</comment>
<keyword evidence="6" id="KW-0460">Magnesium</keyword>
<name>A0A1B7LXI9_9MICC</name>
<feature type="transmembrane region" description="Helical" evidence="12">
    <location>
        <begin position="270"/>
        <end position="289"/>
    </location>
</feature>
<keyword evidence="7 12" id="KW-1133">Transmembrane helix</keyword>
<evidence type="ECO:0000256" key="6">
    <source>
        <dbReference type="ARBA" id="ARBA00022842"/>
    </source>
</evidence>
<dbReference type="Proteomes" id="UP000078292">
    <property type="component" value="Unassembled WGS sequence"/>
</dbReference>
<comment type="catalytic activity">
    <reaction evidence="10">
        <text>Mg(2+)(in) = Mg(2+)(out)</text>
        <dbReference type="Rhea" id="RHEA:29827"/>
        <dbReference type="ChEBI" id="CHEBI:18420"/>
    </reaction>
</comment>
<keyword evidence="4" id="KW-1003">Cell membrane</keyword>
<evidence type="ECO:0000256" key="8">
    <source>
        <dbReference type="ARBA" id="ARBA00023065"/>
    </source>
</evidence>
<evidence type="ECO:0000313" key="13">
    <source>
        <dbReference type="EMBL" id="OAV59896.1"/>
    </source>
</evidence>
<dbReference type="GO" id="GO:0050897">
    <property type="term" value="F:cobalt ion binding"/>
    <property type="evidence" value="ECO:0007669"/>
    <property type="project" value="TreeGrafter"/>
</dbReference>
<evidence type="ECO:0000256" key="5">
    <source>
        <dbReference type="ARBA" id="ARBA00022692"/>
    </source>
</evidence>
<comment type="caution">
    <text evidence="13">The sequence shown here is derived from an EMBL/GenBank/DDBJ whole genome shotgun (WGS) entry which is preliminary data.</text>
</comment>
<dbReference type="Gene3D" id="3.30.460.20">
    <property type="entry name" value="CorA soluble domain-like"/>
    <property type="match status" value="1"/>
</dbReference>
<dbReference type="OrthoDB" id="9803416at2"/>
<evidence type="ECO:0000256" key="9">
    <source>
        <dbReference type="ARBA" id="ARBA00023136"/>
    </source>
</evidence>
<evidence type="ECO:0000256" key="2">
    <source>
        <dbReference type="ARBA" id="ARBA00009765"/>
    </source>
</evidence>
<dbReference type="InterPro" id="IPR002523">
    <property type="entry name" value="MgTranspt_CorA/ZnTranspt_ZntB"/>
</dbReference>
<dbReference type="AlphaFoldDB" id="A0A1B7LXI9"/>
<dbReference type="CDD" id="cd12830">
    <property type="entry name" value="MtCorA-like"/>
    <property type="match status" value="1"/>
</dbReference>
<keyword evidence="9 12" id="KW-0472">Membrane</keyword>
<evidence type="ECO:0000256" key="12">
    <source>
        <dbReference type="SAM" id="Phobius"/>
    </source>
</evidence>
<dbReference type="GO" id="GO:0015095">
    <property type="term" value="F:magnesium ion transmembrane transporter activity"/>
    <property type="evidence" value="ECO:0007669"/>
    <property type="project" value="TreeGrafter"/>
</dbReference>
<keyword evidence="14" id="KW-1185">Reference proteome</keyword>
<dbReference type="InterPro" id="IPR045863">
    <property type="entry name" value="CorA_TM1_TM2"/>
</dbReference>
<evidence type="ECO:0000256" key="10">
    <source>
        <dbReference type="ARBA" id="ARBA00034269"/>
    </source>
</evidence>
<dbReference type="Gene3D" id="1.20.58.340">
    <property type="entry name" value="Magnesium transport protein CorA, transmembrane region"/>
    <property type="match status" value="2"/>
</dbReference>
<evidence type="ECO:0008006" key="15">
    <source>
        <dbReference type="Google" id="ProtNLM"/>
    </source>
</evidence>
<dbReference type="Pfam" id="PF01544">
    <property type="entry name" value="CorA"/>
    <property type="match status" value="1"/>
</dbReference>
<sequence length="327" mass="36976">MLNHNVIYIDGVATPSASMTDTLNQVQDVGVAWLDFVNPTPQELAQVKAAFQLHELAIQDILQGRQRPKIEAYGATQFIVLRPARVLDNRLHTVEFYLFIGPNFIITARHENFPALEPAAHRLIENPHLATSPQHIQQVILDTICHSYRPAMLYLRDAIDDVEEDIILGEETAPHRVYELLRDVMKLQRSAHPFPDIVNDLRKDLTGELDTHLRSLEDRALRLSGHVDSFRDALTAGLQLHAALLGERQNEEMARMTEAAYNQGEQAKKVSAWAAILFTPTVIAGIYGMNFRHMPGLTESYGFTVSLLAMLVSSVTLYIVFKRQHWL</sequence>
<accession>A0A1B7LXI9</accession>
<dbReference type="GO" id="GO:0005886">
    <property type="term" value="C:plasma membrane"/>
    <property type="evidence" value="ECO:0007669"/>
    <property type="project" value="UniProtKB-SubCell"/>
</dbReference>
<dbReference type="InterPro" id="IPR045861">
    <property type="entry name" value="CorA_cytoplasmic_dom"/>
</dbReference>
<feature type="transmembrane region" description="Helical" evidence="12">
    <location>
        <begin position="301"/>
        <end position="321"/>
    </location>
</feature>
<evidence type="ECO:0000256" key="7">
    <source>
        <dbReference type="ARBA" id="ARBA00022989"/>
    </source>
</evidence>
<dbReference type="SUPFAM" id="SSF144083">
    <property type="entry name" value="Magnesium transport protein CorA, transmembrane region"/>
    <property type="match status" value="1"/>
</dbReference>
<comment type="function">
    <text evidence="11">Mediates influx of magnesium ions. Alternates between open and closed states. Activated by low cytoplasmic Mg(2+) levels. Inactive when cytoplasmic Mg(2+) levels are high.</text>
</comment>
<evidence type="ECO:0000256" key="1">
    <source>
        <dbReference type="ARBA" id="ARBA00004651"/>
    </source>
</evidence>
<dbReference type="SUPFAM" id="SSF143865">
    <property type="entry name" value="CorA soluble domain-like"/>
    <property type="match status" value="1"/>
</dbReference>
<evidence type="ECO:0000256" key="4">
    <source>
        <dbReference type="ARBA" id="ARBA00022475"/>
    </source>
</evidence>
<dbReference type="GO" id="GO:0015087">
    <property type="term" value="F:cobalt ion transmembrane transporter activity"/>
    <property type="evidence" value="ECO:0007669"/>
    <property type="project" value="TreeGrafter"/>
</dbReference>
<organism evidence="13 14">
    <name type="scientific">Enteractinococcus helveticum</name>
    <dbReference type="NCBI Taxonomy" id="1837282"/>
    <lineage>
        <taxon>Bacteria</taxon>
        <taxon>Bacillati</taxon>
        <taxon>Actinomycetota</taxon>
        <taxon>Actinomycetes</taxon>
        <taxon>Micrococcales</taxon>
        <taxon>Micrococcaceae</taxon>
    </lineage>
</organism>
<protein>
    <recommendedName>
        <fullName evidence="15">Magnesium transporter</fullName>
    </recommendedName>
</protein>
<keyword evidence="3" id="KW-0813">Transport</keyword>
<dbReference type="RefSeq" id="WP_052504938.1">
    <property type="nucleotide sequence ID" value="NZ_LXEY01000021.1"/>
</dbReference>
<proteinExistence type="inferred from homology"/>